<evidence type="ECO:0000313" key="1">
    <source>
        <dbReference type="EMBL" id="TCV91569.1"/>
    </source>
</evidence>
<keyword evidence="2" id="KW-1185">Reference proteome</keyword>
<reference evidence="1 2" key="1">
    <citation type="submission" date="2019-03" db="EMBL/GenBank/DDBJ databases">
        <title>Genomic Encyclopedia of Type Strains, Phase IV (KMG-IV): sequencing the most valuable type-strain genomes for metagenomic binning, comparative biology and taxonomic classification.</title>
        <authorList>
            <person name="Goeker M."/>
        </authorList>
    </citation>
    <scope>NUCLEOTIDE SEQUENCE [LARGE SCALE GENOMIC DNA]</scope>
    <source>
        <strain evidence="1 2">DSM 19580</strain>
    </source>
</reference>
<gene>
    <name evidence="1" type="ORF">EDC52_11631</name>
</gene>
<comment type="caution">
    <text evidence="1">The sequence shown here is derived from an EMBL/GenBank/DDBJ whole genome shotgun (WGS) entry which is preliminary data.</text>
</comment>
<name>A0A4V2W3E0_9GAMM</name>
<dbReference type="AlphaFoldDB" id="A0A4V2W3E0"/>
<protein>
    <submittedName>
        <fullName evidence="1">Uncharacterized protein</fullName>
    </submittedName>
</protein>
<sequence>MHRYSAIFRRSGMASVTLEHNNPVPIINVVI</sequence>
<accession>A0A4V2W3E0</accession>
<dbReference type="EMBL" id="SMCR01000016">
    <property type="protein sequence ID" value="TCV91569.1"/>
    <property type="molecule type" value="Genomic_DNA"/>
</dbReference>
<organism evidence="1 2">
    <name type="scientific">Biostraticola tofi</name>
    <dbReference type="NCBI Taxonomy" id="466109"/>
    <lineage>
        <taxon>Bacteria</taxon>
        <taxon>Pseudomonadati</taxon>
        <taxon>Pseudomonadota</taxon>
        <taxon>Gammaproteobacteria</taxon>
        <taxon>Enterobacterales</taxon>
        <taxon>Bruguierivoracaceae</taxon>
        <taxon>Biostraticola</taxon>
    </lineage>
</organism>
<proteinExistence type="predicted"/>
<dbReference type="Proteomes" id="UP000295719">
    <property type="component" value="Unassembled WGS sequence"/>
</dbReference>
<evidence type="ECO:0000313" key="2">
    <source>
        <dbReference type="Proteomes" id="UP000295719"/>
    </source>
</evidence>